<comment type="caution">
    <text evidence="7">Lacks conserved residue(s) required for the propagation of feature annotation.</text>
</comment>
<keyword evidence="3" id="KW-0677">Repeat</keyword>
<comment type="cofactor">
    <cofactor evidence="7">
        <name>Mg(2+)</name>
        <dbReference type="ChEBI" id="CHEBI:18420"/>
    </cofactor>
</comment>
<keyword evidence="4 7" id="KW-0378">Hydrolase</keyword>
<dbReference type="PIRSF" id="PIRSF006288">
    <property type="entry name" value="PII_uridyltransf"/>
    <property type="match status" value="1"/>
</dbReference>
<comment type="caution">
    <text evidence="11">The sequence shown here is derived from an EMBL/GenBank/DDBJ whole genome shotgun (WGS) entry which is preliminary data.</text>
</comment>
<dbReference type="STRING" id="1193181.BN10_1460008"/>
<dbReference type="SUPFAM" id="SSF55021">
    <property type="entry name" value="ACT-like"/>
    <property type="match status" value="1"/>
</dbReference>
<dbReference type="InterPro" id="IPR002912">
    <property type="entry name" value="ACT_dom"/>
</dbReference>
<dbReference type="AlphaFoldDB" id="N0E0U0"/>
<protein>
    <recommendedName>
        <fullName evidence="7">Bifunctional uridylyltransferase/uridylyl-removing enzyme</fullName>
        <shortName evidence="7">UTase/UR</shortName>
    </recommendedName>
    <alternativeName>
        <fullName evidence="7">Bifunctional [protein-PII] modification enzyme</fullName>
    </alternativeName>
    <alternativeName>
        <fullName evidence="7">Bifunctional nitrogen sensor protein</fullName>
    </alternativeName>
    <domain>
        <recommendedName>
            <fullName evidence="7">[Protein-PII] uridylyltransferase</fullName>
            <shortName evidence="7">PII uridylyltransferase</shortName>
            <shortName evidence="7">UTase</shortName>
            <ecNumber evidence="7">2.7.7.59</ecNumber>
        </recommendedName>
    </domain>
    <domain>
        <recommendedName>
            <fullName evidence="7">[Protein-PII]-UMP uridylyl-removing enzyme</fullName>
            <shortName evidence="7">UR</shortName>
            <ecNumber evidence="7">3.1.4.-</ecNumber>
        </recommendedName>
    </domain>
</protein>
<feature type="domain" description="ACT" evidence="9">
    <location>
        <begin position="603"/>
        <end position="685"/>
    </location>
</feature>
<dbReference type="HOGENOM" id="CLU_012833_2_0_11"/>
<comment type="domain">
    <text evidence="7">Has four distinct domains: an N-terminal nucleotidyltransferase (NT) domain responsible for UTase activity, a central HD domain that encodes UR activity, and two C-terminal ACT domains that seem to have a role in glutamine sensing.</text>
</comment>
<dbReference type="EMBL" id="CAIZ01000053">
    <property type="protein sequence ID" value="CCH69300.1"/>
    <property type="molecule type" value="Genomic_DNA"/>
</dbReference>
<evidence type="ECO:0000259" key="9">
    <source>
        <dbReference type="PROSITE" id="PS51671"/>
    </source>
</evidence>
<dbReference type="PANTHER" id="PTHR47320:SF1">
    <property type="entry name" value="BIFUNCTIONAL URIDYLYLTRANSFERASE_URIDYLYL-REMOVING ENZYME"/>
    <property type="match status" value="1"/>
</dbReference>
<dbReference type="HAMAP" id="MF_00277">
    <property type="entry name" value="PII_uridylyl_transf"/>
    <property type="match status" value="1"/>
</dbReference>
<dbReference type="Proteomes" id="UP000013167">
    <property type="component" value="Unassembled WGS sequence"/>
</dbReference>
<dbReference type="Pfam" id="PF01966">
    <property type="entry name" value="HD"/>
    <property type="match status" value="1"/>
</dbReference>
<evidence type="ECO:0000256" key="1">
    <source>
        <dbReference type="ARBA" id="ARBA00022679"/>
    </source>
</evidence>
<dbReference type="EC" id="2.7.7.59" evidence="7"/>
<evidence type="ECO:0000256" key="4">
    <source>
        <dbReference type="ARBA" id="ARBA00022801"/>
    </source>
</evidence>
<comment type="similarity">
    <text evidence="7">Belongs to the GlnD family.</text>
</comment>
<feature type="domain" description="ACT" evidence="9">
    <location>
        <begin position="714"/>
        <end position="784"/>
    </location>
</feature>
<evidence type="ECO:0000313" key="12">
    <source>
        <dbReference type="Proteomes" id="UP000013167"/>
    </source>
</evidence>
<dbReference type="eggNOG" id="COG2844">
    <property type="taxonomic scope" value="Bacteria"/>
</dbReference>
<dbReference type="CDD" id="cd04873">
    <property type="entry name" value="ACT_UUR-ACR-like"/>
    <property type="match status" value="1"/>
</dbReference>
<dbReference type="InterPro" id="IPR010043">
    <property type="entry name" value="UTase/UR"/>
</dbReference>
<name>N0E0U0_9MICO</name>
<dbReference type="Gene3D" id="1.10.3090.10">
    <property type="entry name" value="cca-adding enzyme, domain 2"/>
    <property type="match status" value="1"/>
</dbReference>
<dbReference type="CDD" id="cd00077">
    <property type="entry name" value="HDc"/>
    <property type="match status" value="1"/>
</dbReference>
<evidence type="ECO:0000259" key="10">
    <source>
        <dbReference type="PROSITE" id="PS51831"/>
    </source>
</evidence>
<evidence type="ECO:0000256" key="3">
    <source>
        <dbReference type="ARBA" id="ARBA00022737"/>
    </source>
</evidence>
<dbReference type="EC" id="3.1.4.-" evidence="7"/>
<dbReference type="PROSITE" id="PS51831">
    <property type="entry name" value="HD"/>
    <property type="match status" value="1"/>
</dbReference>
<comment type="function">
    <text evidence="7">Modifies, by uridylylation and deuridylylation, the PII regulatory proteins (GlnB and homologs), in response to the nitrogen status of the cell that GlnD senses through the glutamine level. Under low glutamine levels, catalyzes the conversion of the PII proteins and UTP to PII-UMP and PPi, while under higher glutamine levels, GlnD hydrolyzes PII-UMP to PII and UMP (deuridylylation). Thus, controls uridylylation state and activity of the PII proteins, and plays an important role in the regulation of nitrogen metabolism.</text>
</comment>
<dbReference type="GO" id="GO:0008773">
    <property type="term" value="F:[protein-PII] uridylyltransferase activity"/>
    <property type="evidence" value="ECO:0007669"/>
    <property type="project" value="UniProtKB-UniRule"/>
</dbReference>
<dbReference type="InterPro" id="IPR003607">
    <property type="entry name" value="HD/PDEase_dom"/>
</dbReference>
<proteinExistence type="inferred from homology"/>
<dbReference type="CDD" id="cd05401">
    <property type="entry name" value="NT_GlnE_GlnD_like"/>
    <property type="match status" value="1"/>
</dbReference>
<dbReference type="InterPro" id="IPR043519">
    <property type="entry name" value="NT_sf"/>
</dbReference>
<keyword evidence="5 7" id="KW-0460">Magnesium</keyword>
<evidence type="ECO:0000256" key="2">
    <source>
        <dbReference type="ARBA" id="ARBA00022695"/>
    </source>
</evidence>
<keyword evidence="1 7" id="KW-0808">Transferase</keyword>
<dbReference type="SUPFAM" id="SSF81301">
    <property type="entry name" value="Nucleotidyltransferase"/>
    <property type="match status" value="1"/>
</dbReference>
<evidence type="ECO:0000313" key="11">
    <source>
        <dbReference type="EMBL" id="CCH69300.1"/>
    </source>
</evidence>
<feature type="domain" description="HD" evidence="10">
    <location>
        <begin position="419"/>
        <end position="518"/>
    </location>
</feature>
<comment type="activity regulation">
    <text evidence="7">Uridylyltransferase (UTase) activity is inhibited by glutamine, while glutamine activates uridylyl-removing (UR) activity.</text>
</comment>
<reference evidence="11 12" key="1">
    <citation type="journal article" date="2013" name="ISME J.">
        <title>A metabolic model for members of the genus Tetrasphaera involved in enhanced biological phosphorus removal.</title>
        <authorList>
            <person name="Kristiansen R."/>
            <person name="Nguyen H.T.T."/>
            <person name="Saunders A.M."/>
            <person name="Nielsen J.L."/>
            <person name="Wimmer R."/>
            <person name="Le V.Q."/>
            <person name="McIlroy S.J."/>
            <person name="Petrovski S."/>
            <person name="Seviour R.J."/>
            <person name="Calteau A."/>
            <person name="Nielsen K.L."/>
            <person name="Nielsen P.H."/>
        </authorList>
    </citation>
    <scope>NUCLEOTIDE SEQUENCE [LARGE SCALE GENOMIC DNA]</scope>
    <source>
        <strain evidence="11 12">Lp2</strain>
    </source>
</reference>
<keyword evidence="12" id="KW-1185">Reference proteome</keyword>
<dbReference type="CDD" id="cd04899">
    <property type="entry name" value="ACT_ACR-UUR-like_2"/>
    <property type="match status" value="1"/>
</dbReference>
<feature type="region of interest" description="Uridylyltransferase" evidence="7">
    <location>
        <begin position="1"/>
        <end position="306"/>
    </location>
</feature>
<comment type="catalytic activity">
    <reaction evidence="7">
        <text>[protein-PII]-L-tyrosine + UTP = [protein-PII]-uridylyl-L-tyrosine + diphosphate</text>
        <dbReference type="Rhea" id="RHEA:13673"/>
        <dbReference type="Rhea" id="RHEA-COMP:12147"/>
        <dbReference type="Rhea" id="RHEA-COMP:12148"/>
        <dbReference type="ChEBI" id="CHEBI:33019"/>
        <dbReference type="ChEBI" id="CHEBI:46398"/>
        <dbReference type="ChEBI" id="CHEBI:46858"/>
        <dbReference type="ChEBI" id="CHEBI:90602"/>
        <dbReference type="EC" id="2.7.7.59"/>
    </reaction>
</comment>
<dbReference type="OrthoDB" id="9758038at2"/>
<feature type="region of interest" description="Disordered" evidence="8">
    <location>
        <begin position="563"/>
        <end position="583"/>
    </location>
</feature>
<keyword evidence="6 7" id="KW-0511">Multifunctional enzyme</keyword>
<dbReference type="SMART" id="SM00471">
    <property type="entry name" value="HDc"/>
    <property type="match status" value="1"/>
</dbReference>
<sequence length="784" mass="83845">MTTTEEQAARLAIADVRSFDDTTAGPRRRAALANHTRAWLAGLWRGATAGMRTDGVALAAVGSLGRDDPGPLSDVDLVLLHSGRVLSESAINALADRIWYPIWDAGVKLDHSVRTVAQCRSVAQADLTATIGLLDLSWVAGDRELVTAARATVAHDWRGAARRRLPEMLESLAARHTRHGDLAQSLEPEIKEAKGGLRDLTILAALAEAWLAQRPRGEVVTATGLLLDVRDAIHVVTGRGRDRLLRQDHDAVAALLGHDDADDLLTEISDAGRVIAHSLDAAMRRASQAQRARLLRVGPRRPQMTPLGYGLFVSDGELVLGHDRLLTDPVLPLRAAALAATHGVPIAPATLTNLAKVSPLPVPWPDEAREQLGNLLASGPGLVPVWEGLDQAGIIGSWFPEWSAVRSRPQRSPVHRHTVDRHLVETVVHAGGMVREVSRPDLLLIAALLHDIGKVKGARDHSLEGAPLARAIVERMGHPEADVALVERLVREHLTLVELATRRDHADPGTVEAAISASGGTLAGFDLLRALTEADAAAAGPAAWTDWRSSLVAQLTTAVRARLDPDAPEPDDPAPRAQPADVERAVRAGRVHVEARSSGSAWRLDIISTDRLGLFADTAGVLAVEGLIVRTAIVRTLDGLAVNEWHVESPRVENPDPARIGRLIERLATGDLSPLVALEKRRNRPTRPSATADTASPGQARAMIVPGASPDATVLEVRAQDRPALLHDLGRTFTRAGISVRSAHVATYAGQTLDTFYLTDVADRPLAPAQVAQVVGLVIDTCES</sequence>
<dbReference type="PROSITE" id="PS51671">
    <property type="entry name" value="ACT"/>
    <property type="match status" value="2"/>
</dbReference>
<dbReference type="InterPro" id="IPR045865">
    <property type="entry name" value="ACT-like_dom_sf"/>
</dbReference>
<dbReference type="InterPro" id="IPR013546">
    <property type="entry name" value="PII_UdlTrfase/GS_AdlTrfase"/>
</dbReference>
<keyword evidence="2 7" id="KW-0548">Nucleotidyltransferase</keyword>
<evidence type="ECO:0000256" key="7">
    <source>
        <dbReference type="HAMAP-Rule" id="MF_00277"/>
    </source>
</evidence>
<dbReference type="SUPFAM" id="SSF109604">
    <property type="entry name" value="HD-domain/PDEase-like"/>
    <property type="match status" value="1"/>
</dbReference>
<dbReference type="NCBIfam" id="NF002895">
    <property type="entry name" value="PRK03381.1"/>
    <property type="match status" value="1"/>
</dbReference>
<organism evidence="11 12">
    <name type="scientific">Phycicoccus elongatus Lp2</name>
    <dbReference type="NCBI Taxonomy" id="1193181"/>
    <lineage>
        <taxon>Bacteria</taxon>
        <taxon>Bacillati</taxon>
        <taxon>Actinomycetota</taxon>
        <taxon>Actinomycetes</taxon>
        <taxon>Micrococcales</taxon>
        <taxon>Intrasporangiaceae</taxon>
        <taxon>Phycicoccus</taxon>
    </lineage>
</organism>
<gene>
    <name evidence="7 11" type="primary">glnD</name>
    <name evidence="11" type="ORF">BN10_1460008</name>
</gene>
<dbReference type="RefSeq" id="WP_010851964.1">
    <property type="nucleotide sequence ID" value="NZ_HF570956.1"/>
</dbReference>
<evidence type="ECO:0000256" key="8">
    <source>
        <dbReference type="SAM" id="MobiDB-lite"/>
    </source>
</evidence>
<evidence type="ECO:0000256" key="5">
    <source>
        <dbReference type="ARBA" id="ARBA00022842"/>
    </source>
</evidence>
<dbReference type="PANTHER" id="PTHR47320">
    <property type="entry name" value="BIFUNCTIONAL URIDYLYLTRANSFERASE/URIDYLYL-REMOVING ENZYME"/>
    <property type="match status" value="1"/>
</dbReference>
<dbReference type="Pfam" id="PF08335">
    <property type="entry name" value="GlnD_UR_UTase"/>
    <property type="match status" value="1"/>
</dbReference>
<dbReference type="GO" id="GO:0006808">
    <property type="term" value="P:regulation of nitrogen utilization"/>
    <property type="evidence" value="ECO:0007669"/>
    <property type="project" value="UniProtKB-UniRule"/>
</dbReference>
<dbReference type="InterPro" id="IPR006674">
    <property type="entry name" value="HD_domain"/>
</dbReference>
<evidence type="ECO:0000256" key="6">
    <source>
        <dbReference type="ARBA" id="ARBA00023268"/>
    </source>
</evidence>
<accession>N0E0U0</accession>
<comment type="catalytic activity">
    <reaction evidence="7">
        <text>[protein-PII]-uridylyl-L-tyrosine + H2O = [protein-PII]-L-tyrosine + UMP + H(+)</text>
        <dbReference type="Rhea" id="RHEA:48600"/>
        <dbReference type="Rhea" id="RHEA-COMP:12147"/>
        <dbReference type="Rhea" id="RHEA-COMP:12148"/>
        <dbReference type="ChEBI" id="CHEBI:15377"/>
        <dbReference type="ChEBI" id="CHEBI:15378"/>
        <dbReference type="ChEBI" id="CHEBI:46858"/>
        <dbReference type="ChEBI" id="CHEBI:57865"/>
        <dbReference type="ChEBI" id="CHEBI:90602"/>
    </reaction>
</comment>
<dbReference type="GO" id="GO:0008081">
    <property type="term" value="F:phosphoric diester hydrolase activity"/>
    <property type="evidence" value="ECO:0007669"/>
    <property type="project" value="UniProtKB-UniRule"/>
</dbReference>